<accession>A0A381NEQ4</accession>
<feature type="transmembrane region" description="Helical" evidence="1">
    <location>
        <begin position="200"/>
        <end position="219"/>
    </location>
</feature>
<dbReference type="PANTHER" id="PTHR36970:SF1">
    <property type="entry name" value="BESTROPHIN HOMOLOG"/>
    <property type="match status" value="1"/>
</dbReference>
<gene>
    <name evidence="2" type="ORF">METZ01_LOCUS5924</name>
</gene>
<evidence type="ECO:0000256" key="1">
    <source>
        <dbReference type="SAM" id="Phobius"/>
    </source>
</evidence>
<keyword evidence="1" id="KW-0472">Membrane</keyword>
<dbReference type="PANTHER" id="PTHR36970">
    <property type="entry name" value="UNNAMED PRODUCT"/>
    <property type="match status" value="1"/>
</dbReference>
<name>A0A381NEQ4_9ZZZZ</name>
<evidence type="ECO:0000313" key="2">
    <source>
        <dbReference type="EMBL" id="SUZ53070.1"/>
    </source>
</evidence>
<keyword evidence="1" id="KW-0812">Transmembrane</keyword>
<feature type="transmembrane region" description="Helical" evidence="1">
    <location>
        <begin position="12"/>
        <end position="31"/>
    </location>
</feature>
<organism evidence="2">
    <name type="scientific">marine metagenome</name>
    <dbReference type="NCBI Taxonomy" id="408172"/>
    <lineage>
        <taxon>unclassified sequences</taxon>
        <taxon>metagenomes</taxon>
        <taxon>ecological metagenomes</taxon>
    </lineage>
</organism>
<feature type="transmembrane region" description="Helical" evidence="1">
    <location>
        <begin position="37"/>
        <end position="56"/>
    </location>
</feature>
<dbReference type="EMBL" id="UINC01000312">
    <property type="protein sequence ID" value="SUZ53070.1"/>
    <property type="molecule type" value="Genomic_DNA"/>
</dbReference>
<sequence>MSRYLVILNSRTLFAILISIIVPIIAYRFNITYNIDLTLISIAIIFPLVFNIRGAFRRREKALEHLSLYRASLKTVENIISSSKLEIDEINQGTELIKKSNQGLIDFLSNIENDTTIHDKNINELFEFLNSKKIIIGNGVLQKALRFLKDTIDSADNLVGIHRHRTPISLKAYCLMFVYIFPLIYTPTIIFKIGIDNPPYLTYFIVILSEFILISLYNIQDQMEYPFDKEGVDDIDLEIFKMTRK</sequence>
<keyword evidence="1" id="KW-1133">Transmembrane helix</keyword>
<proteinExistence type="predicted"/>
<reference evidence="2" key="1">
    <citation type="submission" date="2018-05" db="EMBL/GenBank/DDBJ databases">
        <authorList>
            <person name="Lanie J.A."/>
            <person name="Ng W.-L."/>
            <person name="Kazmierczak K.M."/>
            <person name="Andrzejewski T.M."/>
            <person name="Davidsen T.M."/>
            <person name="Wayne K.J."/>
            <person name="Tettelin H."/>
            <person name="Glass J.I."/>
            <person name="Rusch D."/>
            <person name="Podicherti R."/>
            <person name="Tsui H.-C.T."/>
            <person name="Winkler M.E."/>
        </authorList>
    </citation>
    <scope>NUCLEOTIDE SEQUENCE</scope>
</reference>
<dbReference type="AlphaFoldDB" id="A0A381NEQ4"/>
<protein>
    <submittedName>
        <fullName evidence="2">Uncharacterized protein</fullName>
    </submittedName>
</protein>
<feature type="transmembrane region" description="Helical" evidence="1">
    <location>
        <begin position="172"/>
        <end position="194"/>
    </location>
</feature>